<dbReference type="SUPFAM" id="SSF51430">
    <property type="entry name" value="NAD(P)-linked oxidoreductase"/>
    <property type="match status" value="1"/>
</dbReference>
<name>A0ABR6CVG0_9BACI</name>
<keyword evidence="2" id="KW-1185">Reference proteome</keyword>
<protein>
    <submittedName>
        <fullName evidence="1">Aryl-alcohol dehydrogenase-like predicted oxidoreductase</fullName>
    </submittedName>
</protein>
<dbReference type="InterPro" id="IPR036812">
    <property type="entry name" value="NAD(P)_OxRdtase_dom_sf"/>
</dbReference>
<dbReference type="Gene3D" id="3.20.20.100">
    <property type="entry name" value="NADP-dependent oxidoreductase domain"/>
    <property type="match status" value="1"/>
</dbReference>
<accession>A0ABR6CVG0</accession>
<comment type="caution">
    <text evidence="1">The sequence shown here is derived from an EMBL/GenBank/DDBJ whole genome shotgun (WGS) entry which is preliminary data.</text>
</comment>
<gene>
    <name evidence="1" type="ORF">HNP81_004334</name>
</gene>
<sequence length="63" mass="7048">MLAQKPWIVPIPGTRKLDRLEENLGAADIELSPKELNDLNDALSKIEISGDRYPAEYAKRVGK</sequence>
<reference evidence="1 2" key="1">
    <citation type="submission" date="2020-08" db="EMBL/GenBank/DDBJ databases">
        <title>Genomic Encyclopedia of Type Strains, Phase IV (KMG-IV): sequencing the most valuable type-strain genomes for metagenomic binning, comparative biology and taxonomic classification.</title>
        <authorList>
            <person name="Goeker M."/>
        </authorList>
    </citation>
    <scope>NUCLEOTIDE SEQUENCE [LARGE SCALE GENOMIC DNA]</scope>
    <source>
        <strain evidence="1 2">DSM 105481</strain>
    </source>
</reference>
<organism evidence="1 2">
    <name type="scientific">Peribacillus huizhouensis</name>
    <dbReference type="NCBI Taxonomy" id="1501239"/>
    <lineage>
        <taxon>Bacteria</taxon>
        <taxon>Bacillati</taxon>
        <taxon>Bacillota</taxon>
        <taxon>Bacilli</taxon>
        <taxon>Bacillales</taxon>
        <taxon>Bacillaceae</taxon>
        <taxon>Peribacillus</taxon>
    </lineage>
</organism>
<evidence type="ECO:0000313" key="2">
    <source>
        <dbReference type="Proteomes" id="UP000626697"/>
    </source>
</evidence>
<evidence type="ECO:0000313" key="1">
    <source>
        <dbReference type="EMBL" id="MBA9029012.1"/>
    </source>
</evidence>
<dbReference type="Proteomes" id="UP000626697">
    <property type="component" value="Unassembled WGS sequence"/>
</dbReference>
<proteinExistence type="predicted"/>
<dbReference type="EMBL" id="JACJHX010000023">
    <property type="protein sequence ID" value="MBA9029012.1"/>
    <property type="molecule type" value="Genomic_DNA"/>
</dbReference>